<feature type="region of interest" description="Disordered" evidence="6">
    <location>
        <begin position="1"/>
        <end position="21"/>
    </location>
</feature>
<dbReference type="EMBL" id="JBHTIL010000001">
    <property type="protein sequence ID" value="MFD0926435.1"/>
    <property type="molecule type" value="Genomic_DNA"/>
</dbReference>
<proteinExistence type="predicted"/>
<evidence type="ECO:0000256" key="3">
    <source>
        <dbReference type="ARBA" id="ARBA00022692"/>
    </source>
</evidence>
<feature type="transmembrane region" description="Helical" evidence="7">
    <location>
        <begin position="329"/>
        <end position="356"/>
    </location>
</feature>
<feature type="transmembrane region" description="Helical" evidence="7">
    <location>
        <begin position="247"/>
        <end position="273"/>
    </location>
</feature>
<sequence>MTSTLTDTRRPNSPDPGADTGAAHSIALVARREITTRVATKSFKIINVLLLALVIGGLIVAAQFVGKGGDDAPKIGVVAGADSTVGQVLQQAGQATGTGVRVVPIATAQEARTQVESGDVSAALVANGPGSGTAFTAVTKDGLSGSAETLIRTAVAQSGLRTAISASGANPAAVTSAAAASSTLSVTETKVTKPDEGQRLAIAYIGVVLLLIVIMQGGGMISVGVVEEKSSRIVEILLATIKPLHLLWGKILGIGAILLGQLVVIAGAGLITGSATGLLTVPTTAVSMFVAVIVWFLLGFLFFATLYAAAGAMVSRQEEAASATLPLTFLALGVLYAGIFGINAITSTPMTILSWIPPFSASLMPMRIATGDASVVQVIGTVLIMMAACAASTWVASRIYQRSILRTGSRVKWSEALFGGSHESAPKEPTPAR</sequence>
<keyword evidence="3 7" id="KW-0812">Transmembrane</keyword>
<comment type="subcellular location">
    <subcellularLocation>
        <location evidence="1">Cell membrane</location>
        <topology evidence="1">Multi-pass membrane protein</topology>
    </subcellularLocation>
</comment>
<dbReference type="PANTHER" id="PTHR30294">
    <property type="entry name" value="MEMBRANE COMPONENT OF ABC TRANSPORTER YHHJ-RELATED"/>
    <property type="match status" value="1"/>
</dbReference>
<evidence type="ECO:0000256" key="7">
    <source>
        <dbReference type="SAM" id="Phobius"/>
    </source>
</evidence>
<dbReference type="RefSeq" id="WP_253645689.1">
    <property type="nucleotide sequence ID" value="NZ_JAMTCI010000001.1"/>
</dbReference>
<keyword evidence="5 7" id="KW-0472">Membrane</keyword>
<dbReference type="Pfam" id="PF12698">
    <property type="entry name" value="ABC2_membrane_3"/>
    <property type="match status" value="1"/>
</dbReference>
<dbReference type="Proteomes" id="UP001597068">
    <property type="component" value="Unassembled WGS sequence"/>
</dbReference>
<evidence type="ECO:0000256" key="6">
    <source>
        <dbReference type="SAM" id="MobiDB-lite"/>
    </source>
</evidence>
<feature type="transmembrane region" description="Helical" evidence="7">
    <location>
        <begin position="201"/>
        <end position="226"/>
    </location>
</feature>
<protein>
    <submittedName>
        <fullName evidence="9">ABC transporter permease</fullName>
    </submittedName>
</protein>
<evidence type="ECO:0000256" key="4">
    <source>
        <dbReference type="ARBA" id="ARBA00022989"/>
    </source>
</evidence>
<evidence type="ECO:0000313" key="9">
    <source>
        <dbReference type="EMBL" id="MFD0926435.1"/>
    </source>
</evidence>
<organism evidence="9 10">
    <name type="scientific">Williamsia deligens</name>
    <dbReference type="NCBI Taxonomy" id="321325"/>
    <lineage>
        <taxon>Bacteria</taxon>
        <taxon>Bacillati</taxon>
        <taxon>Actinomycetota</taxon>
        <taxon>Actinomycetes</taxon>
        <taxon>Mycobacteriales</taxon>
        <taxon>Nocardiaceae</taxon>
        <taxon>Williamsia</taxon>
    </lineage>
</organism>
<dbReference type="InterPro" id="IPR013525">
    <property type="entry name" value="ABC2_TM"/>
</dbReference>
<evidence type="ECO:0000313" key="10">
    <source>
        <dbReference type="Proteomes" id="UP001597068"/>
    </source>
</evidence>
<dbReference type="PANTHER" id="PTHR30294:SF29">
    <property type="entry name" value="MULTIDRUG ABC TRANSPORTER PERMEASE YBHS-RELATED"/>
    <property type="match status" value="1"/>
</dbReference>
<feature type="domain" description="ABC-2 type transporter transmembrane" evidence="8">
    <location>
        <begin position="46"/>
        <end position="396"/>
    </location>
</feature>
<evidence type="ECO:0000256" key="1">
    <source>
        <dbReference type="ARBA" id="ARBA00004651"/>
    </source>
</evidence>
<feature type="transmembrane region" description="Helical" evidence="7">
    <location>
        <begin position="45"/>
        <end position="65"/>
    </location>
</feature>
<feature type="transmembrane region" description="Helical" evidence="7">
    <location>
        <begin position="285"/>
        <end position="308"/>
    </location>
</feature>
<evidence type="ECO:0000259" key="8">
    <source>
        <dbReference type="Pfam" id="PF12698"/>
    </source>
</evidence>
<keyword evidence="4 7" id="KW-1133">Transmembrane helix</keyword>
<comment type="caution">
    <text evidence="9">The sequence shown here is derived from an EMBL/GenBank/DDBJ whole genome shotgun (WGS) entry which is preliminary data.</text>
</comment>
<gene>
    <name evidence="9" type="ORF">ACFQ04_11895</name>
</gene>
<evidence type="ECO:0000256" key="5">
    <source>
        <dbReference type="ARBA" id="ARBA00023136"/>
    </source>
</evidence>
<name>A0ABW3GBZ1_9NOCA</name>
<keyword evidence="10" id="KW-1185">Reference proteome</keyword>
<dbReference type="InterPro" id="IPR051449">
    <property type="entry name" value="ABC-2_transporter_component"/>
</dbReference>
<keyword evidence="2" id="KW-1003">Cell membrane</keyword>
<accession>A0ABW3GBZ1</accession>
<evidence type="ECO:0000256" key="2">
    <source>
        <dbReference type="ARBA" id="ARBA00022475"/>
    </source>
</evidence>
<feature type="transmembrane region" description="Helical" evidence="7">
    <location>
        <begin position="376"/>
        <end position="396"/>
    </location>
</feature>
<reference evidence="10" key="1">
    <citation type="journal article" date="2019" name="Int. J. Syst. Evol. Microbiol.">
        <title>The Global Catalogue of Microorganisms (GCM) 10K type strain sequencing project: providing services to taxonomists for standard genome sequencing and annotation.</title>
        <authorList>
            <consortium name="The Broad Institute Genomics Platform"/>
            <consortium name="The Broad Institute Genome Sequencing Center for Infectious Disease"/>
            <person name="Wu L."/>
            <person name="Ma J."/>
        </authorList>
    </citation>
    <scope>NUCLEOTIDE SEQUENCE [LARGE SCALE GENOMIC DNA]</scope>
    <source>
        <strain evidence="10">CCUG 50873</strain>
    </source>
</reference>